<reference evidence="3 4" key="1">
    <citation type="submission" date="2018-02" db="EMBL/GenBank/DDBJ databases">
        <title>Reclassifiation of [Polyangium] brachysporum DSM 7029 as Guopingzhaonella breviflexa gen. nov., sp. nov., a member of the family Comamonadaceae.</title>
        <authorList>
            <person name="Tang B."/>
        </authorList>
    </citation>
    <scope>NUCLEOTIDE SEQUENCE [LARGE SCALE GENOMIC DNA]</scope>
    <source>
        <strain evidence="3 4">BCRC 80649</strain>
    </source>
</reference>
<dbReference type="GO" id="GO:0000155">
    <property type="term" value="F:phosphorelay sensor kinase activity"/>
    <property type="evidence" value="ECO:0007669"/>
    <property type="project" value="InterPro"/>
</dbReference>
<evidence type="ECO:0000256" key="1">
    <source>
        <dbReference type="SAM" id="Phobius"/>
    </source>
</evidence>
<sequence length="351" mass="37574">MPTSQFGTTIFDQLQPGGAAARAARSPFDACQVGVVLRAVLFVHAVLGVALSFFAQGAEDWLMHLAYGAAVALPATLLWLVLCCALKRVLTQASDAMQWVAAVSLGALCGAYGWWQVGLVGLPLTQTVSALAPLLAGAALAAMIFYALKLRSSSQLPAATRARLAELQSRIRPHFLFNTLNTAIALVRVDPARAESVLEDLSELFRVALIDTGRAVALSEEVDLAQRYLAIEQIRFGTRLKVEWDLDPGASEVRVPPLILQPLVENAVRHGVEPSPEGGVVRIRTQVRGSLAVVSVTNTLPPPDSPVAPGHGMALRNVKERLRLMHDVSAQFAAGPENGTWRVHIAVPLKS</sequence>
<feature type="transmembrane region" description="Helical" evidence="1">
    <location>
        <begin position="96"/>
        <end position="115"/>
    </location>
</feature>
<feature type="transmembrane region" description="Helical" evidence="1">
    <location>
        <begin position="35"/>
        <end position="55"/>
    </location>
</feature>
<evidence type="ECO:0000313" key="3">
    <source>
        <dbReference type="EMBL" id="PPE64919.1"/>
    </source>
</evidence>
<dbReference type="SUPFAM" id="SSF55874">
    <property type="entry name" value="ATPase domain of HSP90 chaperone/DNA topoisomerase II/histidine kinase"/>
    <property type="match status" value="1"/>
</dbReference>
<organism evidence="3 4">
    <name type="scientific">Caldimonas caldifontis</name>
    <dbReference type="NCBI Taxonomy" id="1452508"/>
    <lineage>
        <taxon>Bacteria</taxon>
        <taxon>Pseudomonadati</taxon>
        <taxon>Pseudomonadota</taxon>
        <taxon>Betaproteobacteria</taxon>
        <taxon>Burkholderiales</taxon>
        <taxon>Sphaerotilaceae</taxon>
        <taxon>Caldimonas</taxon>
    </lineage>
</organism>
<dbReference type="GO" id="GO:0016020">
    <property type="term" value="C:membrane"/>
    <property type="evidence" value="ECO:0007669"/>
    <property type="project" value="InterPro"/>
</dbReference>
<keyword evidence="4" id="KW-1185">Reference proteome</keyword>
<keyword evidence="3" id="KW-0418">Kinase</keyword>
<proteinExistence type="predicted"/>
<dbReference type="Proteomes" id="UP000238605">
    <property type="component" value="Unassembled WGS sequence"/>
</dbReference>
<evidence type="ECO:0000259" key="2">
    <source>
        <dbReference type="Pfam" id="PF06580"/>
    </source>
</evidence>
<dbReference type="PANTHER" id="PTHR34220">
    <property type="entry name" value="SENSOR HISTIDINE KINASE YPDA"/>
    <property type="match status" value="1"/>
</dbReference>
<name>A0A2S5SQE1_9BURK</name>
<dbReference type="AlphaFoldDB" id="A0A2S5SQE1"/>
<gene>
    <name evidence="3" type="ORF">C1704_17145</name>
</gene>
<dbReference type="InterPro" id="IPR050640">
    <property type="entry name" value="Bact_2-comp_sensor_kinase"/>
</dbReference>
<feature type="domain" description="Signal transduction histidine kinase internal region" evidence="2">
    <location>
        <begin position="162"/>
        <end position="240"/>
    </location>
</feature>
<accession>A0A2S5SQE1</accession>
<evidence type="ECO:0000313" key="4">
    <source>
        <dbReference type="Proteomes" id="UP000238605"/>
    </source>
</evidence>
<dbReference type="EMBL" id="PSNX01000021">
    <property type="protein sequence ID" value="PPE64919.1"/>
    <property type="molecule type" value="Genomic_DNA"/>
</dbReference>
<dbReference type="OrthoDB" id="2514702at2"/>
<dbReference type="Gene3D" id="3.30.565.10">
    <property type="entry name" value="Histidine kinase-like ATPase, C-terminal domain"/>
    <property type="match status" value="1"/>
</dbReference>
<comment type="caution">
    <text evidence="3">The sequence shown here is derived from an EMBL/GenBank/DDBJ whole genome shotgun (WGS) entry which is preliminary data.</text>
</comment>
<keyword evidence="1" id="KW-0472">Membrane</keyword>
<dbReference type="InterPro" id="IPR036890">
    <property type="entry name" value="HATPase_C_sf"/>
</dbReference>
<dbReference type="Pfam" id="PF06580">
    <property type="entry name" value="His_kinase"/>
    <property type="match status" value="1"/>
</dbReference>
<keyword evidence="3" id="KW-0808">Transferase</keyword>
<keyword evidence="1" id="KW-1133">Transmembrane helix</keyword>
<dbReference type="InterPro" id="IPR010559">
    <property type="entry name" value="Sig_transdc_His_kin_internal"/>
</dbReference>
<keyword evidence="1" id="KW-0812">Transmembrane</keyword>
<feature type="transmembrane region" description="Helical" evidence="1">
    <location>
        <begin position="61"/>
        <end position="84"/>
    </location>
</feature>
<feature type="transmembrane region" description="Helical" evidence="1">
    <location>
        <begin position="127"/>
        <end position="148"/>
    </location>
</feature>
<protein>
    <submittedName>
        <fullName evidence="3">Sensor histidine kinase</fullName>
    </submittedName>
</protein>
<dbReference type="PANTHER" id="PTHR34220:SF7">
    <property type="entry name" value="SENSOR HISTIDINE KINASE YPDA"/>
    <property type="match status" value="1"/>
</dbReference>